<dbReference type="Proteomes" id="UP000094801">
    <property type="component" value="Unassembled WGS sequence"/>
</dbReference>
<protein>
    <recommendedName>
        <fullName evidence="1">Swiss Army Knife RNA repair protein HAD domain-containing protein</fullName>
    </recommendedName>
</protein>
<dbReference type="InterPro" id="IPR018812">
    <property type="entry name" value="SAK_HAD"/>
</dbReference>
<proteinExistence type="predicted"/>
<evidence type="ECO:0000313" key="2">
    <source>
        <dbReference type="EMBL" id="ODV85274.1"/>
    </source>
</evidence>
<feature type="domain" description="Swiss Army Knife RNA repair protein HAD" evidence="1">
    <location>
        <begin position="42"/>
        <end position="215"/>
    </location>
</feature>
<gene>
    <name evidence="2" type="ORF">CANARDRAFT_7917</name>
</gene>
<organism evidence="2 3">
    <name type="scientific">[Candida] arabinofermentans NRRL YB-2248</name>
    <dbReference type="NCBI Taxonomy" id="983967"/>
    <lineage>
        <taxon>Eukaryota</taxon>
        <taxon>Fungi</taxon>
        <taxon>Dikarya</taxon>
        <taxon>Ascomycota</taxon>
        <taxon>Saccharomycotina</taxon>
        <taxon>Pichiomycetes</taxon>
        <taxon>Pichiales</taxon>
        <taxon>Pichiaceae</taxon>
        <taxon>Ogataea</taxon>
        <taxon>Ogataea/Candida clade</taxon>
    </lineage>
</organism>
<reference evidence="3" key="1">
    <citation type="submission" date="2016-04" db="EMBL/GenBank/DDBJ databases">
        <title>Comparative genomics of biotechnologically important yeasts.</title>
        <authorList>
            <consortium name="DOE Joint Genome Institute"/>
            <person name="Riley R."/>
            <person name="Haridas S."/>
            <person name="Wolfe K.H."/>
            <person name="Lopes M.R."/>
            <person name="Hittinger C.T."/>
            <person name="Goker M."/>
            <person name="Salamov A."/>
            <person name="Wisecaver J."/>
            <person name="Long T.M."/>
            <person name="Aerts A.L."/>
            <person name="Barry K."/>
            <person name="Choi C."/>
            <person name="Clum A."/>
            <person name="Coughlan A.Y."/>
            <person name="Deshpande S."/>
            <person name="Douglass A.P."/>
            <person name="Hanson S.J."/>
            <person name="Klenk H.-P."/>
            <person name="Labutti K."/>
            <person name="Lapidus A."/>
            <person name="Lindquist E."/>
            <person name="Lipzen A."/>
            <person name="Meier-Kolthoff J.P."/>
            <person name="Ohm R.A."/>
            <person name="Otillar R.P."/>
            <person name="Pangilinan J."/>
            <person name="Peng Y."/>
            <person name="Rokas A."/>
            <person name="Rosa C.A."/>
            <person name="Scheuner C."/>
            <person name="Sibirny A.A."/>
            <person name="Slot J.C."/>
            <person name="Stielow J.B."/>
            <person name="Sun H."/>
            <person name="Kurtzman C.P."/>
            <person name="Blackwell M."/>
            <person name="Grigoriev I.V."/>
            <person name="Jeffries T.W."/>
        </authorList>
    </citation>
    <scope>NUCLEOTIDE SEQUENCE [LARGE SCALE GENOMIC DNA]</scope>
    <source>
        <strain evidence="3">NRRL YB-2248</strain>
    </source>
</reference>
<name>A0A1E4T0L0_9ASCO</name>
<keyword evidence="3" id="KW-1185">Reference proteome</keyword>
<accession>A0A1E4T0L0</accession>
<evidence type="ECO:0000259" key="1">
    <source>
        <dbReference type="Pfam" id="PF10307"/>
    </source>
</evidence>
<dbReference type="AlphaFoldDB" id="A0A1E4T0L0"/>
<evidence type="ECO:0000313" key="3">
    <source>
        <dbReference type="Proteomes" id="UP000094801"/>
    </source>
</evidence>
<sequence>MFKASPLCEYNVQSQLNPHLNLIKDDLKAIYFYKFDHTLFKTPVPNPSLFASTTIDTLTNSVDPLSSLNWYASTGVIRKMYNPDVESMYDKYWNKTLIQLIQLTENKPGVLSILISDRIPELFSDLIVQLLELKQLPFDAILITEKKHILDELITSCHLYYPQLNEITYYSNTPDIELTSDKLFPTIDFFKIKVPYQSSNLLPVVEVSIVQGMMDIYSTTEQKIPPLQFRKAVYSSQYRLTYHSHIKFLKKFITENFIPESYRSNLIFEGLDVFICKNQISSSKLAKLGGVGKKVKFGTLSQGKIEGKIYAIKLLCNDENIETLIPNGPFLVLARAEGVPLLEVENITDWQMTDELVDLEGYITHTEKLKIANGPDISSS</sequence>
<dbReference type="EMBL" id="KV453853">
    <property type="protein sequence ID" value="ODV85274.1"/>
    <property type="molecule type" value="Genomic_DNA"/>
</dbReference>
<dbReference type="Pfam" id="PF10307">
    <property type="entry name" value="HAD_SAK_1"/>
    <property type="match status" value="1"/>
</dbReference>
<dbReference type="OrthoDB" id="5596992at2759"/>